<evidence type="ECO:0000256" key="2">
    <source>
        <dbReference type="ARBA" id="ARBA00007018"/>
    </source>
</evidence>
<dbReference type="InterPro" id="IPR004254">
    <property type="entry name" value="AdipoR/HlyIII-related"/>
</dbReference>
<comment type="subcellular location">
    <subcellularLocation>
        <location evidence="1">Membrane</location>
        <topology evidence="1">Multi-pass membrane protein</topology>
    </subcellularLocation>
</comment>
<keyword evidence="5" id="KW-0472">Membrane</keyword>
<comment type="similarity">
    <text evidence="2">Belongs to the ADIPOR family.</text>
</comment>
<dbReference type="PANTHER" id="PTHR20855:SF138">
    <property type="entry name" value="PROGESTIN AND ADIPOQ RECEPTOR FAMILY MEMBER 4"/>
    <property type="match status" value="1"/>
</dbReference>
<keyword evidence="6" id="KW-0862">Zinc</keyword>
<reference evidence="7" key="1">
    <citation type="submission" date="2020-11" db="EMBL/GenBank/DDBJ databases">
        <authorList>
            <person name="Tran Van P."/>
        </authorList>
    </citation>
    <scope>NUCLEOTIDE SEQUENCE</scope>
</reference>
<evidence type="ECO:0000256" key="1">
    <source>
        <dbReference type="ARBA" id="ARBA00004141"/>
    </source>
</evidence>
<evidence type="ECO:0000256" key="6">
    <source>
        <dbReference type="PIRSR" id="PIRSR604254-1"/>
    </source>
</evidence>
<dbReference type="AlphaFoldDB" id="A0A7R8W8E9"/>
<dbReference type="GO" id="GO:0016020">
    <property type="term" value="C:membrane"/>
    <property type="evidence" value="ECO:0007669"/>
    <property type="project" value="UniProtKB-SubCell"/>
</dbReference>
<keyword evidence="3" id="KW-0812">Transmembrane</keyword>
<name>A0A7R8W8E9_9CRUS</name>
<feature type="binding site" evidence="6">
    <location>
        <position position="175"/>
    </location>
    <ligand>
        <name>Zn(2+)</name>
        <dbReference type="ChEBI" id="CHEBI:29105"/>
    </ligand>
</feature>
<protein>
    <submittedName>
        <fullName evidence="7">Uncharacterized protein</fullName>
    </submittedName>
</protein>
<sequence>MTHNQTLLDTGTQPFSPFLETPVNGTIVLPIFVILAYVPFLLPWDSIRAHPFLLACHVAGGLITVIAATYCLGQKVQSIIIAIYLSLGFWGLYKALVANNPLQRRLAFALLLSFRCLMLILRTREYGGGHPHALLHAVLQEALPVFGSVIAVLRVPERWYPGTFDYICNSHNIFHR</sequence>
<keyword evidence="6" id="KW-0479">Metal-binding</keyword>
<dbReference type="OrthoDB" id="535992at2759"/>
<evidence type="ECO:0000256" key="3">
    <source>
        <dbReference type="ARBA" id="ARBA00022692"/>
    </source>
</evidence>
<feature type="binding site" evidence="6">
    <location>
        <position position="171"/>
    </location>
    <ligand>
        <name>Zn(2+)</name>
        <dbReference type="ChEBI" id="CHEBI:29105"/>
    </ligand>
</feature>
<dbReference type="GO" id="GO:0038023">
    <property type="term" value="F:signaling receptor activity"/>
    <property type="evidence" value="ECO:0007669"/>
    <property type="project" value="TreeGrafter"/>
</dbReference>
<gene>
    <name evidence="7" type="ORF">CTOB1V02_LOCUS3615</name>
</gene>
<evidence type="ECO:0000256" key="4">
    <source>
        <dbReference type="ARBA" id="ARBA00022989"/>
    </source>
</evidence>
<dbReference type="EMBL" id="OB660634">
    <property type="protein sequence ID" value="CAD7225683.1"/>
    <property type="molecule type" value="Genomic_DNA"/>
</dbReference>
<dbReference type="PANTHER" id="PTHR20855">
    <property type="entry name" value="ADIPOR/PROGESTIN RECEPTOR-RELATED"/>
    <property type="match status" value="1"/>
</dbReference>
<organism evidence="7">
    <name type="scientific">Cyprideis torosa</name>
    <dbReference type="NCBI Taxonomy" id="163714"/>
    <lineage>
        <taxon>Eukaryota</taxon>
        <taxon>Metazoa</taxon>
        <taxon>Ecdysozoa</taxon>
        <taxon>Arthropoda</taxon>
        <taxon>Crustacea</taxon>
        <taxon>Oligostraca</taxon>
        <taxon>Ostracoda</taxon>
        <taxon>Podocopa</taxon>
        <taxon>Podocopida</taxon>
        <taxon>Cytherocopina</taxon>
        <taxon>Cytheroidea</taxon>
        <taxon>Cytherideidae</taxon>
        <taxon>Cyprideis</taxon>
    </lineage>
</organism>
<keyword evidence="4" id="KW-1133">Transmembrane helix</keyword>
<proteinExistence type="inferred from homology"/>
<dbReference type="GO" id="GO:0046872">
    <property type="term" value="F:metal ion binding"/>
    <property type="evidence" value="ECO:0007669"/>
    <property type="project" value="UniProtKB-KW"/>
</dbReference>
<evidence type="ECO:0000313" key="7">
    <source>
        <dbReference type="EMBL" id="CAD7225683.1"/>
    </source>
</evidence>
<evidence type="ECO:0000256" key="5">
    <source>
        <dbReference type="ARBA" id="ARBA00023136"/>
    </source>
</evidence>
<accession>A0A7R8W8E9</accession>
<dbReference type="Pfam" id="PF03006">
    <property type="entry name" value="HlyIII"/>
    <property type="match status" value="1"/>
</dbReference>